<dbReference type="Proteomes" id="UP001595699">
    <property type="component" value="Unassembled WGS sequence"/>
</dbReference>
<accession>A0ABV7Y7H0</accession>
<dbReference type="InterPro" id="IPR013078">
    <property type="entry name" value="His_Pase_superF_clade-1"/>
</dbReference>
<evidence type="ECO:0000313" key="2">
    <source>
        <dbReference type="Proteomes" id="UP001595699"/>
    </source>
</evidence>
<dbReference type="SUPFAM" id="SSF53254">
    <property type="entry name" value="Phosphoglycerate mutase-like"/>
    <property type="match status" value="1"/>
</dbReference>
<dbReference type="Pfam" id="PF00300">
    <property type="entry name" value="His_Phos_1"/>
    <property type="match status" value="1"/>
</dbReference>
<protein>
    <submittedName>
        <fullName evidence="1">SixA phosphatase family protein</fullName>
    </submittedName>
</protein>
<proteinExistence type="predicted"/>
<sequence length="160" mass="17725">MTRRLLLLRHAKAEHTPGVADLSRALTARGQRQSSYVGTHARAAGYVPDAVVLSPSVRTRETWSYAAPEWQASVQPEEDERIYDNTVDGLLDVVRETSPDVSTLLLIGHNPSCELLAEFLDHGKLADGFQTGFLAAYDVDAPWTEIDRPRARLLTTLRGE</sequence>
<reference evidence="2" key="1">
    <citation type="journal article" date="2019" name="Int. J. Syst. Evol. Microbiol.">
        <title>The Global Catalogue of Microorganisms (GCM) 10K type strain sequencing project: providing services to taxonomists for standard genome sequencing and annotation.</title>
        <authorList>
            <consortium name="The Broad Institute Genomics Platform"/>
            <consortium name="The Broad Institute Genome Sequencing Center for Infectious Disease"/>
            <person name="Wu L."/>
            <person name="Ma J."/>
        </authorList>
    </citation>
    <scope>NUCLEOTIDE SEQUENCE [LARGE SCALE GENOMIC DNA]</scope>
    <source>
        <strain evidence="2">CGMCC 4.7241</strain>
    </source>
</reference>
<gene>
    <name evidence="1" type="ORF">ACFOUW_03910</name>
</gene>
<evidence type="ECO:0000313" key="1">
    <source>
        <dbReference type="EMBL" id="MFC3759969.1"/>
    </source>
</evidence>
<name>A0ABV7Y7H0_9ACTN</name>
<organism evidence="1 2">
    <name type="scientific">Tenggerimyces flavus</name>
    <dbReference type="NCBI Taxonomy" id="1708749"/>
    <lineage>
        <taxon>Bacteria</taxon>
        <taxon>Bacillati</taxon>
        <taxon>Actinomycetota</taxon>
        <taxon>Actinomycetes</taxon>
        <taxon>Propionibacteriales</taxon>
        <taxon>Nocardioidaceae</taxon>
        <taxon>Tenggerimyces</taxon>
    </lineage>
</organism>
<dbReference type="InterPro" id="IPR029033">
    <property type="entry name" value="His_PPase_superfam"/>
</dbReference>
<keyword evidence="2" id="KW-1185">Reference proteome</keyword>
<dbReference type="CDD" id="cd07067">
    <property type="entry name" value="HP_PGM_like"/>
    <property type="match status" value="1"/>
</dbReference>
<comment type="caution">
    <text evidence="1">The sequence shown here is derived from an EMBL/GenBank/DDBJ whole genome shotgun (WGS) entry which is preliminary data.</text>
</comment>
<dbReference type="Gene3D" id="3.40.50.1240">
    <property type="entry name" value="Phosphoglycerate mutase-like"/>
    <property type="match status" value="1"/>
</dbReference>
<dbReference type="SMART" id="SM00855">
    <property type="entry name" value="PGAM"/>
    <property type="match status" value="1"/>
</dbReference>
<dbReference type="EMBL" id="JBHRZH010000004">
    <property type="protein sequence ID" value="MFC3759969.1"/>
    <property type="molecule type" value="Genomic_DNA"/>
</dbReference>
<dbReference type="RefSeq" id="WP_205120203.1">
    <property type="nucleotide sequence ID" value="NZ_JAFBCM010000001.1"/>
</dbReference>